<evidence type="ECO:0000256" key="4">
    <source>
        <dbReference type="ARBA" id="ARBA00022729"/>
    </source>
</evidence>
<organism evidence="10">
    <name type="scientific">uncultured bacterium</name>
    <name type="common">gcode 4</name>
    <dbReference type="NCBI Taxonomy" id="1234023"/>
    <lineage>
        <taxon>Bacteria</taxon>
        <taxon>environmental samples</taxon>
    </lineage>
</organism>
<dbReference type="Gene3D" id="3.40.50.1700">
    <property type="entry name" value="Glycoside hydrolase family 3 C-terminal domain"/>
    <property type="match status" value="1"/>
</dbReference>
<evidence type="ECO:0000259" key="9">
    <source>
        <dbReference type="Pfam" id="PF01915"/>
    </source>
</evidence>
<keyword evidence="4" id="KW-0732">Signal</keyword>
<keyword evidence="7" id="KW-0472">Membrane</keyword>
<dbReference type="InterPro" id="IPR002772">
    <property type="entry name" value="Glyco_hydro_3_C"/>
</dbReference>
<protein>
    <recommendedName>
        <fullName evidence="3">beta-glucosidase</fullName>
        <ecNumber evidence="3">3.2.1.21</ecNumber>
    </recommendedName>
</protein>
<dbReference type="SUPFAM" id="SSF52279">
    <property type="entry name" value="Beta-D-glucan exohydrolase, C-terminal domain"/>
    <property type="match status" value="1"/>
</dbReference>
<evidence type="ECO:0000256" key="7">
    <source>
        <dbReference type="SAM" id="Phobius"/>
    </source>
</evidence>
<reference evidence="10" key="1">
    <citation type="journal article" date="2012" name="Science">
        <title>Fermentation, hydrogen, and sulfur metabolism in multiple uncultivated bacterial phyla.</title>
        <authorList>
            <person name="Wrighton K.C."/>
            <person name="Thomas B.C."/>
            <person name="Sharon I."/>
            <person name="Miller C.S."/>
            <person name="Castelle C.J."/>
            <person name="VerBerkmoes N.C."/>
            <person name="Wilkins M.J."/>
            <person name="Hettich R.L."/>
            <person name="Lipton M.S."/>
            <person name="Williams K.H."/>
            <person name="Long P.E."/>
            <person name="Banfield J.F."/>
        </authorList>
    </citation>
    <scope>NUCLEOTIDE SEQUENCE [LARGE SCALE GENOMIC DNA]</scope>
</reference>
<dbReference type="AlphaFoldDB" id="K2H0Z1"/>
<dbReference type="InterPro" id="IPR051915">
    <property type="entry name" value="Cellulose_Degrad_GH3"/>
</dbReference>
<dbReference type="InterPro" id="IPR001764">
    <property type="entry name" value="Glyco_hydro_3_N"/>
</dbReference>
<feature type="domain" description="Glycoside hydrolase family 3 N-terminal" evidence="8">
    <location>
        <begin position="63"/>
        <end position="382"/>
    </location>
</feature>
<comment type="caution">
    <text evidence="10">The sequence shown here is derived from an EMBL/GenBank/DDBJ whole genome shotgun (WGS) entry which is preliminary data.</text>
</comment>
<dbReference type="InterPro" id="IPR036881">
    <property type="entry name" value="Glyco_hydro_3_C_sf"/>
</dbReference>
<accession>K2H0Z1</accession>
<comment type="similarity">
    <text evidence="2">Belongs to the glycosyl hydrolase 3 family.</text>
</comment>
<evidence type="ECO:0000256" key="5">
    <source>
        <dbReference type="ARBA" id="ARBA00022801"/>
    </source>
</evidence>
<name>K2H0Z1_9BACT</name>
<dbReference type="InterPro" id="IPR036962">
    <property type="entry name" value="Glyco_hydro_3_N_sf"/>
</dbReference>
<dbReference type="PANTHER" id="PTHR30620:SF16">
    <property type="entry name" value="LYSOSOMAL BETA GLUCOSIDASE"/>
    <property type="match status" value="1"/>
</dbReference>
<proteinExistence type="inferred from homology"/>
<evidence type="ECO:0000256" key="1">
    <source>
        <dbReference type="ARBA" id="ARBA00000448"/>
    </source>
</evidence>
<dbReference type="Pfam" id="PF01915">
    <property type="entry name" value="Glyco_hydro_3_C"/>
    <property type="match status" value="1"/>
</dbReference>
<dbReference type="InterPro" id="IPR017853">
    <property type="entry name" value="GH"/>
</dbReference>
<keyword evidence="6" id="KW-0326">Glycosidase</keyword>
<dbReference type="SUPFAM" id="SSF51445">
    <property type="entry name" value="(Trans)glycosidases"/>
    <property type="match status" value="1"/>
</dbReference>
<keyword evidence="7" id="KW-0812">Transmembrane</keyword>
<feature type="transmembrane region" description="Helical" evidence="7">
    <location>
        <begin position="9"/>
        <end position="28"/>
    </location>
</feature>
<dbReference type="EC" id="3.2.1.21" evidence="3"/>
<dbReference type="Gene3D" id="3.20.20.300">
    <property type="entry name" value="Glycoside hydrolase, family 3, N-terminal domain"/>
    <property type="match status" value="1"/>
</dbReference>
<dbReference type="PRINTS" id="PR00133">
    <property type="entry name" value="GLHYDRLASE3"/>
</dbReference>
<dbReference type="Pfam" id="PF00933">
    <property type="entry name" value="Glyco_hydro_3"/>
    <property type="match status" value="1"/>
</dbReference>
<dbReference type="GO" id="GO:0009251">
    <property type="term" value="P:glucan catabolic process"/>
    <property type="evidence" value="ECO:0007669"/>
    <property type="project" value="TreeGrafter"/>
</dbReference>
<gene>
    <name evidence="10" type="ORF">ACD_2C00156G0005</name>
</gene>
<evidence type="ECO:0000313" key="10">
    <source>
        <dbReference type="EMBL" id="EKE29515.1"/>
    </source>
</evidence>
<dbReference type="EMBL" id="AMFJ01000156">
    <property type="protein sequence ID" value="EKE29515.1"/>
    <property type="molecule type" value="Genomic_DNA"/>
</dbReference>
<sequence length="600" mass="71639">MKNTAFSKYAYAIIIFAGILTLLILVLFNNQPFSIISEENNNYLRNELSAEERAEDLIRKMSLSEKLWQMILVERRSIKNPMDIAAYSIWWILNWSWDYPEPNTPLSWIKMVEAFQSHSQKSRLKIPLLYWVDTIHGHTNLNWATVFPHAIWLGATRDVELVKRIGKATAEEMMSTDIFWWFSPWIDIALDNRWWRFYESFGSDESLVWEMWAAYISWFQSISEDGSRAMATAKHYVWNGSMSWWGSWLDNYPMDKWSSEISEEELRKIHIEPFKKAIRADVWAIMIWLNEWRWIRVTWNKYLITDVLKEELWFKGLVVTDWYWAYEIDKDNYKSIVKAINAWVDMIMLPYDYKAYIAQAKYAIWNWEITEDRINDAVKRILIKKFELGLFDKKPSYKNNLQTIWSEEHRNIAREAVRKSIVLMKNNDAVLPMPKNVSRINISWSIADNLWKQSWGWTINWQGISWNHFPWTTILKWIRDAVWMNTEVQFSENWEFRNPAVADIGIAIVWEETYAEWVWDNPHPALSESDISVIRKTKVSSKKLIVIIVSGRPLDINEFQDDWGTIVAVWLPWSEGQWVADVLFWDYPFTGQLPVKWDLK</sequence>
<comment type="catalytic activity">
    <reaction evidence="1">
        <text>Hydrolysis of terminal, non-reducing beta-D-glucosyl residues with release of beta-D-glucose.</text>
        <dbReference type="EC" id="3.2.1.21"/>
    </reaction>
</comment>
<evidence type="ECO:0000259" key="8">
    <source>
        <dbReference type="Pfam" id="PF00933"/>
    </source>
</evidence>
<feature type="domain" description="Glycoside hydrolase family 3 C-terminal" evidence="9">
    <location>
        <begin position="421"/>
        <end position="598"/>
    </location>
</feature>
<keyword evidence="5" id="KW-0378">Hydrolase</keyword>
<evidence type="ECO:0000256" key="3">
    <source>
        <dbReference type="ARBA" id="ARBA00012744"/>
    </source>
</evidence>
<dbReference type="PANTHER" id="PTHR30620">
    <property type="entry name" value="PERIPLASMIC BETA-GLUCOSIDASE-RELATED"/>
    <property type="match status" value="1"/>
</dbReference>
<dbReference type="GO" id="GO:0008422">
    <property type="term" value="F:beta-glucosidase activity"/>
    <property type="evidence" value="ECO:0007669"/>
    <property type="project" value="UniProtKB-EC"/>
</dbReference>
<evidence type="ECO:0000256" key="6">
    <source>
        <dbReference type="ARBA" id="ARBA00023295"/>
    </source>
</evidence>
<keyword evidence="7" id="KW-1133">Transmembrane helix</keyword>
<evidence type="ECO:0000256" key="2">
    <source>
        <dbReference type="ARBA" id="ARBA00005336"/>
    </source>
</evidence>